<feature type="compositionally biased region" description="Low complexity" evidence="1">
    <location>
        <begin position="36"/>
        <end position="45"/>
    </location>
</feature>
<organism evidence="2 3">
    <name type="scientific">Sphaerosporella brunnea</name>
    <dbReference type="NCBI Taxonomy" id="1250544"/>
    <lineage>
        <taxon>Eukaryota</taxon>
        <taxon>Fungi</taxon>
        <taxon>Dikarya</taxon>
        <taxon>Ascomycota</taxon>
        <taxon>Pezizomycotina</taxon>
        <taxon>Pezizomycetes</taxon>
        <taxon>Pezizales</taxon>
        <taxon>Pyronemataceae</taxon>
        <taxon>Sphaerosporella</taxon>
    </lineage>
</organism>
<gene>
    <name evidence="2" type="ORF">FN846DRAFT_944152</name>
</gene>
<keyword evidence="3" id="KW-1185">Reference proteome</keyword>
<evidence type="ECO:0000313" key="2">
    <source>
        <dbReference type="EMBL" id="KAA8908949.1"/>
    </source>
</evidence>
<dbReference type="SUPFAM" id="SSF50978">
    <property type="entry name" value="WD40 repeat-like"/>
    <property type="match status" value="1"/>
</dbReference>
<dbReference type="GO" id="GO:0042594">
    <property type="term" value="P:response to starvation"/>
    <property type="evidence" value="ECO:0007669"/>
    <property type="project" value="TreeGrafter"/>
</dbReference>
<comment type="caution">
    <text evidence="2">The sequence shown here is derived from an EMBL/GenBank/DDBJ whole genome shotgun (WGS) entry which is preliminary data.</text>
</comment>
<evidence type="ECO:0008006" key="4">
    <source>
        <dbReference type="Google" id="ProtNLM"/>
    </source>
</evidence>
<feature type="compositionally biased region" description="Low complexity" evidence="1">
    <location>
        <begin position="65"/>
        <end position="76"/>
    </location>
</feature>
<feature type="compositionally biased region" description="Polar residues" evidence="1">
    <location>
        <begin position="303"/>
        <end position="327"/>
    </location>
</feature>
<feature type="region of interest" description="Disordered" evidence="1">
    <location>
        <begin position="1"/>
        <end position="76"/>
    </location>
</feature>
<evidence type="ECO:0000256" key="1">
    <source>
        <dbReference type="SAM" id="MobiDB-lite"/>
    </source>
</evidence>
<proteinExistence type="predicted"/>
<dbReference type="EMBL" id="VXIS01000063">
    <property type="protein sequence ID" value="KAA8908949.1"/>
    <property type="molecule type" value="Genomic_DNA"/>
</dbReference>
<feature type="region of interest" description="Disordered" evidence="1">
    <location>
        <begin position="997"/>
        <end position="1045"/>
    </location>
</feature>
<dbReference type="Proteomes" id="UP000326924">
    <property type="component" value="Unassembled WGS sequence"/>
</dbReference>
<dbReference type="PANTHER" id="PTHR13268:SF0">
    <property type="entry name" value="BCAS3 MICROTUBULE ASSOCIATED CELL MIGRATION FACTOR"/>
    <property type="match status" value="1"/>
</dbReference>
<feature type="compositionally biased region" description="Basic residues" evidence="1">
    <location>
        <begin position="1018"/>
        <end position="1029"/>
    </location>
</feature>
<dbReference type="InterPro" id="IPR036322">
    <property type="entry name" value="WD40_repeat_dom_sf"/>
</dbReference>
<dbReference type="OrthoDB" id="3938623at2759"/>
<reference evidence="2 3" key="1">
    <citation type="submission" date="2019-09" db="EMBL/GenBank/DDBJ databases">
        <title>Draft genome of the ectomycorrhizal ascomycete Sphaerosporella brunnea.</title>
        <authorList>
            <consortium name="DOE Joint Genome Institute"/>
            <person name="Benucci G.M."/>
            <person name="Marozzi G."/>
            <person name="Antonielli L."/>
            <person name="Sanchez S."/>
            <person name="Marco P."/>
            <person name="Wang X."/>
            <person name="Falini L.B."/>
            <person name="Barry K."/>
            <person name="Haridas S."/>
            <person name="Lipzen A."/>
            <person name="Labutti K."/>
            <person name="Grigoriev I.V."/>
            <person name="Murat C."/>
            <person name="Martin F."/>
            <person name="Albertini E."/>
            <person name="Donnini D."/>
            <person name="Bonito G."/>
        </authorList>
    </citation>
    <scope>NUCLEOTIDE SEQUENCE [LARGE SCALE GENOMIC DNA]</scope>
    <source>
        <strain evidence="2 3">Sb_GMNB300</strain>
    </source>
</reference>
<dbReference type="GO" id="GO:0006914">
    <property type="term" value="P:autophagy"/>
    <property type="evidence" value="ECO:0007669"/>
    <property type="project" value="InterPro"/>
</dbReference>
<dbReference type="AlphaFoldDB" id="A0A5J5F0V1"/>
<accession>A0A5J5F0V1</accession>
<feature type="compositionally biased region" description="Low complexity" evidence="1">
    <location>
        <begin position="97"/>
        <end position="111"/>
    </location>
</feature>
<feature type="region of interest" description="Disordered" evidence="1">
    <location>
        <begin position="96"/>
        <end position="137"/>
    </location>
</feature>
<feature type="region of interest" description="Disordered" evidence="1">
    <location>
        <begin position="776"/>
        <end position="831"/>
    </location>
</feature>
<sequence length="1141" mass="121076">MPAFTDPYRNSRQPRDSVPSSLSISGAPIAQNNPSGTTTGAAGTAFVPSRPRIYPREFNIRNPQSPRLSSTTSPLLSALQNPSDLLSRSIPFSQFRAGSSPSSGAPNSLGSASGGVGLSGGPSPPPSAPASYSSGGGFSVPRQIRGYPGFEEQYSGPYGSSAGGYYSSTQRSTGGQINGTTHVQSGDSNYACELSTIDELGFGDGNPRSSGGHGTGGDNIVSLGWDGGVDIWRIGRNTVEQIGRLEGLRGSVKSAKILPNPPLNDPLASHRPLICLTVHSPIFQGSGSDADPEAPISLDADSPYSTSPPSRPETSNSHRSSQNSDLAPDWQTTVEIWSLSTRTRLCKLFTSPLIPTADHGFGRRGPPPVWGNLRVQVTADKVVMGVGSSGEIYVFGVEGSPIAAKKSPMQEKVEWKCLDKVWTSVQYPQGSSEVTIGTGFEHSNPGIPVFALSDRWLAYCPASMGAISAGGEVGVRIMTQSVLAAAPPSQPQISAALSLEDESFLNKMARDVAQELIKTTKWAADVGYKKIQGYMNPNGNSPPLYQSPIGIGMAGVHQPNGSVQGGYPQQPSGLGQQLRQMQEQPDGQQILYQPQTQQAHEPRLVSLIDLQKSVAARQEGAPPMATFLPPDGVSFLSFAPGGLSLLTASSKGDVLSVWDLLKVVHHPPGHQRTGPNSVDSGAAHSTDTLGRHVRQIARFTRMTVATVVEVDWFAPRGEKIAVITEKGTAHFYDLPYSALQWPPPRRPPPSSAAVGPQTTAARAVVSKMVNQFNSSTQPLLTAARRRSSRSSSVGSPGNGMFGSPSTGRRPSGAPGTSPNDPLPGGNRVYLASSGTGVQPGCVKFLTGKERGYVAVLGGGLLRIYELRPGGSGKKGSTTGGVASGNWWEYDLPGVPSTSEHTTSDYSDGKAGGYWGFRSHWARNGDDDNHDSKTPLAWAEIETNSAFVPWHQERRVKMFVYDPPTYNKQQVTRLPTPPPEPKVEPPPPAMFTHANMLSPSPITWDSEDDAARGESSAPTKKKGKKPKKLRSAPTVPDILSPALDPVPEPERPLVGVNDVSPIPVMAPPSPPAEKWVFGLPMDAERIFLSDAGGRGDVTFCDDGTSGLEAAMRDGLQIDLDAMRGHEEGFFEEDAEMLVFEGV</sequence>
<feature type="compositionally biased region" description="Polar residues" evidence="1">
    <location>
        <begin position="803"/>
        <end position="819"/>
    </location>
</feature>
<name>A0A5J5F0V1_9PEZI</name>
<feature type="region of interest" description="Disordered" evidence="1">
    <location>
        <begin position="285"/>
        <end position="327"/>
    </location>
</feature>
<protein>
    <recommendedName>
        <fullName evidence="4">WD40-repeat-containing domain protein</fullName>
    </recommendedName>
</protein>
<feature type="compositionally biased region" description="Polar residues" evidence="1">
    <location>
        <begin position="169"/>
        <end position="182"/>
    </location>
</feature>
<dbReference type="InParanoid" id="A0A5J5F0V1"/>
<feature type="region of interest" description="Disordered" evidence="1">
    <location>
        <begin position="161"/>
        <end position="182"/>
    </location>
</feature>
<dbReference type="PANTHER" id="PTHR13268">
    <property type="entry name" value="BREAST CARCINOMA AMPLIFIED SEQUENCE 3"/>
    <property type="match status" value="1"/>
</dbReference>
<dbReference type="GO" id="GO:0005737">
    <property type="term" value="C:cytoplasm"/>
    <property type="evidence" value="ECO:0007669"/>
    <property type="project" value="TreeGrafter"/>
</dbReference>
<dbReference type="InterPro" id="IPR045142">
    <property type="entry name" value="BCAS3-like"/>
</dbReference>
<feature type="compositionally biased region" description="Polar residues" evidence="1">
    <location>
        <begin position="18"/>
        <end position="35"/>
    </location>
</feature>
<evidence type="ECO:0000313" key="3">
    <source>
        <dbReference type="Proteomes" id="UP000326924"/>
    </source>
</evidence>